<keyword evidence="2" id="KW-0732">Signal</keyword>
<dbReference type="EMBL" id="BAAAOS010000056">
    <property type="protein sequence ID" value="GAA1609214.1"/>
    <property type="molecule type" value="Genomic_DNA"/>
</dbReference>
<evidence type="ECO:0000313" key="4">
    <source>
        <dbReference type="Proteomes" id="UP001500393"/>
    </source>
</evidence>
<name>A0ABP4QF89_9ACTN</name>
<evidence type="ECO:0000256" key="2">
    <source>
        <dbReference type="SAM" id="SignalP"/>
    </source>
</evidence>
<dbReference type="RefSeq" id="WP_344221448.1">
    <property type="nucleotide sequence ID" value="NZ_BAAAOS010000056.1"/>
</dbReference>
<feature type="signal peptide" evidence="2">
    <location>
        <begin position="1"/>
        <end position="24"/>
    </location>
</feature>
<comment type="caution">
    <text evidence="3">The sequence shown here is derived from an EMBL/GenBank/DDBJ whole genome shotgun (WGS) entry which is preliminary data.</text>
</comment>
<feature type="region of interest" description="Disordered" evidence="1">
    <location>
        <begin position="24"/>
        <end position="71"/>
    </location>
</feature>
<feature type="chain" id="PRO_5045431258" description="PknH-like extracellular domain-containing protein" evidence="2">
    <location>
        <begin position="25"/>
        <end position="256"/>
    </location>
</feature>
<feature type="compositionally biased region" description="Low complexity" evidence="1">
    <location>
        <begin position="31"/>
        <end position="40"/>
    </location>
</feature>
<organism evidence="3 4">
    <name type="scientific">Kribbella sancticallisti</name>
    <dbReference type="NCBI Taxonomy" id="460087"/>
    <lineage>
        <taxon>Bacteria</taxon>
        <taxon>Bacillati</taxon>
        <taxon>Actinomycetota</taxon>
        <taxon>Actinomycetes</taxon>
        <taxon>Propionibacteriales</taxon>
        <taxon>Kribbellaceae</taxon>
        <taxon>Kribbella</taxon>
    </lineage>
</organism>
<evidence type="ECO:0000313" key="3">
    <source>
        <dbReference type="EMBL" id="GAA1609214.1"/>
    </source>
</evidence>
<keyword evidence="4" id="KW-1185">Reference proteome</keyword>
<evidence type="ECO:0008006" key="5">
    <source>
        <dbReference type="Google" id="ProtNLM"/>
    </source>
</evidence>
<gene>
    <name evidence="3" type="ORF">GCM10009789_74620</name>
</gene>
<reference evidence="4" key="1">
    <citation type="journal article" date="2019" name="Int. J. Syst. Evol. Microbiol.">
        <title>The Global Catalogue of Microorganisms (GCM) 10K type strain sequencing project: providing services to taxonomists for standard genome sequencing and annotation.</title>
        <authorList>
            <consortium name="The Broad Institute Genomics Platform"/>
            <consortium name="The Broad Institute Genome Sequencing Center for Infectious Disease"/>
            <person name="Wu L."/>
            <person name="Ma J."/>
        </authorList>
    </citation>
    <scope>NUCLEOTIDE SEQUENCE [LARGE SCALE GENOMIC DNA]</scope>
    <source>
        <strain evidence="4">JCM 14969</strain>
    </source>
</reference>
<evidence type="ECO:0000256" key="1">
    <source>
        <dbReference type="SAM" id="MobiDB-lite"/>
    </source>
</evidence>
<dbReference type="Proteomes" id="UP001500393">
    <property type="component" value="Unassembled WGS sequence"/>
</dbReference>
<accession>A0ABP4QF89</accession>
<sequence length="256" mass="25328">MVSKRSLLSTAFAAGLALSLVACSGDDKAGSPAPSTSASSTPPPSSTPSATPSATPTPTPSAPAAPKARTKAELTKALLALADLPPGYAVEPDEGDDGSRLTSSDPKCKGVLTFFNAPSAPGSKVSATRVFSGGQEGPFVQETLDGMGSPQAVTSLIAATKKAVQSCRKAKLSIPGVGSSTVAISEISAPKTGTNPLAVRFSATSGALAGFELVFAITGLSDVVLAMSMDDAGNLEATTDAVDKATKVLGTAKTGT</sequence>
<dbReference type="PROSITE" id="PS51257">
    <property type="entry name" value="PROKAR_LIPOPROTEIN"/>
    <property type="match status" value="1"/>
</dbReference>
<proteinExistence type="predicted"/>
<protein>
    <recommendedName>
        <fullName evidence="5">PknH-like extracellular domain-containing protein</fullName>
    </recommendedName>
</protein>